<keyword evidence="1" id="KW-0862">Zinc</keyword>
<sequence length="415" mass="46296">MDNRAFTQTTTLTNTNLHLALAPALTPHGTENTPTFFDGTLHQPRPFIESLRLLGELPKRTYTPHQRTQLADPILSAHGDCLAMEAFSACNSVYARIVYTADAFDNGTITHGTTNVDITPLLDSTLRTITPNDTVGIRIGTTGLDLTTKTTHHTERPVKLPERWIRGLANASALSRTLTHRCTLDAGATRRLLTTALNGNGYLHYSRKQPRLSPHPLPGSTHIHTLARIELLRKLAPYATGLNIYGPTDPNPHSPTAVTLTMNNATATFVLTPHPARGFSGEGALLTEINQQHLLDTAPTTYHFSSHITPNPPATTTELETLGIIGWDLNTHHFFHRQLPPNHYRNHRLEQSHTLTVDWIDTPPTGPHVARIKNYRVEINPDYCTCEWFRRYETTRGPCKHLLAAHRDHAQRHTP</sequence>
<evidence type="ECO:0000259" key="2">
    <source>
        <dbReference type="PROSITE" id="PS50966"/>
    </source>
</evidence>
<dbReference type="GO" id="GO:0008270">
    <property type="term" value="F:zinc ion binding"/>
    <property type="evidence" value="ECO:0007669"/>
    <property type="project" value="UniProtKB-KW"/>
</dbReference>
<gene>
    <name evidence="3" type="ORF">CAQU_03410</name>
</gene>
<keyword evidence="1" id="KW-0863">Zinc-finger</keyword>
<dbReference type="EMBL" id="CP009245">
    <property type="protein sequence ID" value="APT84273.1"/>
    <property type="molecule type" value="Genomic_DNA"/>
</dbReference>
<reference evidence="3 4" key="1">
    <citation type="submission" date="2014-08" db="EMBL/GenBank/DDBJ databases">
        <title>Complete genome sequence of Corynebacterium aquilae S-613T(T) (=DSM 44791(T)), isolated from the choana of a healthy golden eagle.</title>
        <authorList>
            <person name="Ruckert C."/>
            <person name="Albersmeier A."/>
            <person name="Winkler A."/>
            <person name="Kalinowski J."/>
        </authorList>
    </citation>
    <scope>NUCLEOTIDE SEQUENCE [LARGE SCALE GENOMIC DNA]</scope>
    <source>
        <strain evidence="3 4">S-613</strain>
    </source>
</reference>
<evidence type="ECO:0000313" key="4">
    <source>
        <dbReference type="Proteomes" id="UP000185478"/>
    </source>
</evidence>
<dbReference type="RefSeq" id="WP_075725211.1">
    <property type="nucleotide sequence ID" value="NZ_CP009245.1"/>
</dbReference>
<dbReference type="Proteomes" id="UP000185478">
    <property type="component" value="Chromosome"/>
</dbReference>
<protein>
    <recommendedName>
        <fullName evidence="2">SWIM-type domain-containing protein</fullName>
    </recommendedName>
</protein>
<keyword evidence="4" id="KW-1185">Reference proteome</keyword>
<organism evidence="3 4">
    <name type="scientific">Corynebacterium aquilae DSM 44791</name>
    <dbReference type="NCBI Taxonomy" id="1431546"/>
    <lineage>
        <taxon>Bacteria</taxon>
        <taxon>Bacillati</taxon>
        <taxon>Actinomycetota</taxon>
        <taxon>Actinomycetes</taxon>
        <taxon>Mycobacteriales</taxon>
        <taxon>Corynebacteriaceae</taxon>
        <taxon>Corynebacterium</taxon>
    </lineage>
</organism>
<dbReference type="KEGG" id="caqu:CAQU_03410"/>
<dbReference type="InterPro" id="IPR007527">
    <property type="entry name" value="Znf_SWIM"/>
</dbReference>
<accession>A0A1L7CES4</accession>
<name>A0A1L7CES4_9CORY</name>
<dbReference type="AlphaFoldDB" id="A0A1L7CES4"/>
<dbReference type="PROSITE" id="PS50966">
    <property type="entry name" value="ZF_SWIM"/>
    <property type="match status" value="1"/>
</dbReference>
<dbReference type="OrthoDB" id="7821105at2"/>
<dbReference type="STRING" id="1431546.CAQU_03410"/>
<keyword evidence="1" id="KW-0479">Metal-binding</keyword>
<dbReference type="Pfam" id="PF04434">
    <property type="entry name" value="SWIM"/>
    <property type="match status" value="1"/>
</dbReference>
<evidence type="ECO:0000256" key="1">
    <source>
        <dbReference type="PROSITE-ProRule" id="PRU00325"/>
    </source>
</evidence>
<proteinExistence type="predicted"/>
<evidence type="ECO:0000313" key="3">
    <source>
        <dbReference type="EMBL" id="APT84273.1"/>
    </source>
</evidence>
<feature type="domain" description="SWIM-type" evidence="2">
    <location>
        <begin position="375"/>
        <end position="410"/>
    </location>
</feature>